<evidence type="ECO:0000256" key="11">
    <source>
        <dbReference type="SAM" id="Phobius"/>
    </source>
</evidence>
<evidence type="ECO:0000256" key="1">
    <source>
        <dbReference type="ARBA" id="ARBA00004141"/>
    </source>
</evidence>
<dbReference type="Pfam" id="PF01534">
    <property type="entry name" value="Frizzled"/>
    <property type="match status" value="1"/>
</dbReference>
<dbReference type="SMART" id="SM00063">
    <property type="entry name" value="FRI"/>
    <property type="match status" value="1"/>
</dbReference>
<dbReference type="SUPFAM" id="SSF63501">
    <property type="entry name" value="Frizzled cysteine-rich domain"/>
    <property type="match status" value="1"/>
</dbReference>
<evidence type="ECO:0000256" key="2">
    <source>
        <dbReference type="ARBA" id="ARBA00008077"/>
    </source>
</evidence>
<dbReference type="GO" id="GO:0005929">
    <property type="term" value="C:cilium"/>
    <property type="evidence" value="ECO:0007669"/>
    <property type="project" value="TreeGrafter"/>
</dbReference>
<dbReference type="Gene3D" id="1.10.2000.10">
    <property type="entry name" value="Frizzled cysteine-rich domain"/>
    <property type="match status" value="1"/>
</dbReference>
<dbReference type="InterPro" id="IPR017981">
    <property type="entry name" value="GPCR_2-like_7TM"/>
</dbReference>
<comment type="caution">
    <text evidence="14">The sequence shown here is derived from an EMBL/GenBank/DDBJ whole genome shotgun (WGS) entry which is preliminary data.</text>
</comment>
<dbReference type="Gene3D" id="1.20.1070.10">
    <property type="entry name" value="Rhodopsin 7-helix transmembrane proteins"/>
    <property type="match status" value="1"/>
</dbReference>
<dbReference type="AlphaFoldDB" id="A0AAV4TBW2"/>
<dbReference type="PANTHER" id="PTHR11309:SF35">
    <property type="entry name" value="PROTEIN SMOOTHENED"/>
    <property type="match status" value="1"/>
</dbReference>
<feature type="region of interest" description="Disordered" evidence="10">
    <location>
        <begin position="945"/>
        <end position="974"/>
    </location>
</feature>
<feature type="transmembrane region" description="Helical" evidence="11">
    <location>
        <begin position="358"/>
        <end position="381"/>
    </location>
</feature>
<dbReference type="InterPro" id="IPR015526">
    <property type="entry name" value="Frizzled/SFRP"/>
</dbReference>
<keyword evidence="3" id="KW-0217">Developmental protein</keyword>
<keyword evidence="8" id="KW-0675">Receptor</keyword>
<gene>
    <name evidence="14" type="primary">SMO</name>
    <name evidence="14" type="ORF">CDAR_246661</name>
</gene>
<feature type="domain" description="FZ" evidence="12">
    <location>
        <begin position="18"/>
        <end position="138"/>
    </location>
</feature>
<dbReference type="GO" id="GO:0007417">
    <property type="term" value="P:central nervous system development"/>
    <property type="evidence" value="ECO:0007669"/>
    <property type="project" value="TreeGrafter"/>
</dbReference>
<feature type="domain" description="G-protein coupled receptors family 2 profile 2" evidence="13">
    <location>
        <begin position="188"/>
        <end position="449"/>
    </location>
</feature>
<feature type="transmembrane region" description="Helical" evidence="11">
    <location>
        <begin position="314"/>
        <end position="334"/>
    </location>
</feature>
<dbReference type="Proteomes" id="UP001054837">
    <property type="component" value="Unassembled WGS sequence"/>
</dbReference>
<comment type="subcellular location">
    <subcellularLocation>
        <location evidence="1">Membrane</location>
        <topology evidence="1">Multi-pass membrane protein</topology>
    </subcellularLocation>
</comment>
<dbReference type="GO" id="GO:0007389">
    <property type="term" value="P:pattern specification process"/>
    <property type="evidence" value="ECO:0007669"/>
    <property type="project" value="TreeGrafter"/>
</dbReference>
<protein>
    <submittedName>
        <fullName evidence="14">Smoothened homolog</fullName>
    </submittedName>
</protein>
<dbReference type="PANTHER" id="PTHR11309">
    <property type="entry name" value="FRIZZLED"/>
    <property type="match status" value="1"/>
</dbReference>
<keyword evidence="15" id="KW-1185">Reference proteome</keyword>
<feature type="transmembrane region" description="Helical" evidence="11">
    <location>
        <begin position="266"/>
        <end position="294"/>
    </location>
</feature>
<feature type="transmembrane region" description="Helical" evidence="11">
    <location>
        <begin position="401"/>
        <end position="427"/>
    </location>
</feature>
<dbReference type="GO" id="GO:0007224">
    <property type="term" value="P:smoothened signaling pathway"/>
    <property type="evidence" value="ECO:0007669"/>
    <property type="project" value="TreeGrafter"/>
</dbReference>
<keyword evidence="4 11" id="KW-0812">Transmembrane</keyword>
<comment type="caution">
    <text evidence="9">Lacks conserved residue(s) required for the propagation of feature annotation.</text>
</comment>
<dbReference type="GO" id="GO:0005113">
    <property type="term" value="F:patched binding"/>
    <property type="evidence" value="ECO:0007669"/>
    <property type="project" value="TreeGrafter"/>
</dbReference>
<evidence type="ECO:0000256" key="5">
    <source>
        <dbReference type="ARBA" id="ARBA00022989"/>
    </source>
</evidence>
<dbReference type="InterPro" id="IPR036790">
    <property type="entry name" value="Frizzled_dom_sf"/>
</dbReference>
<evidence type="ECO:0000256" key="10">
    <source>
        <dbReference type="SAM" id="MobiDB-lite"/>
    </source>
</evidence>
<accession>A0AAV4TBW2</accession>
<dbReference type="Pfam" id="PF01392">
    <property type="entry name" value="Fz"/>
    <property type="match status" value="1"/>
</dbReference>
<dbReference type="SMART" id="SM01330">
    <property type="entry name" value="Frizzled"/>
    <property type="match status" value="1"/>
</dbReference>
<feature type="transmembrane region" description="Helical" evidence="11">
    <location>
        <begin position="190"/>
        <end position="212"/>
    </location>
</feature>
<evidence type="ECO:0000256" key="3">
    <source>
        <dbReference type="ARBA" id="ARBA00022473"/>
    </source>
</evidence>
<evidence type="ECO:0000313" key="15">
    <source>
        <dbReference type="Proteomes" id="UP001054837"/>
    </source>
</evidence>
<dbReference type="GO" id="GO:0004888">
    <property type="term" value="F:transmembrane signaling receptor activity"/>
    <property type="evidence" value="ECO:0007669"/>
    <property type="project" value="InterPro"/>
</dbReference>
<feature type="transmembrane region" description="Helical" evidence="11">
    <location>
        <begin position="224"/>
        <end position="246"/>
    </location>
</feature>
<evidence type="ECO:0000256" key="8">
    <source>
        <dbReference type="ARBA" id="ARBA00023170"/>
    </source>
</evidence>
<evidence type="ECO:0000256" key="4">
    <source>
        <dbReference type="ARBA" id="ARBA00022692"/>
    </source>
</evidence>
<dbReference type="GO" id="GO:0071679">
    <property type="term" value="P:commissural neuron axon guidance"/>
    <property type="evidence" value="ECO:0007669"/>
    <property type="project" value="TreeGrafter"/>
</dbReference>
<evidence type="ECO:0000259" key="12">
    <source>
        <dbReference type="PROSITE" id="PS50038"/>
    </source>
</evidence>
<sequence length="1077" mass="121719">MLDIKGSWKDAFDTGMCFQEATCEEKQNKQNFSCFGTELPYSSTSFVLAEDSRSLFEVEDNLVLWEGLRSVPRCWAVVQPLLCAVYMPKCENGSVFLPSQEMCRITRGPCKVVETTESWPSFLRCENKNLFPPRCKNPLQEIKFNTSYKCIRPLVETDNSEIWYDDVEGCGIQCQNPFYSSKEHEYTHNLIVYLASFAFMTTLLTVVTFLITSKSAKKHPAVSMYFINLCLVITCIGWLVPFFPGARDAIVCFPDGTLRQQQPKSDAVLCAVSFFLVYCPLMSAIIWFVCWTYALTIQFQNPGSAKDILKKRKAYFHIIAWCSPIVSFSCLLAFKQIDGDSMTGICFVGYNNTVTRSLFLVFISAATISAGYFLGCSLLTLIKRKKEEGNERNRKKYNRNIYRIGVFSVCAVFLIICTFACHVYYFLHQEEWKESLRDYIICLARKSGEMNLDVSHSMCSLKKKPNVNILHTHLLCMFAFTVLMSSWAWTKTSINTWKRFFNRCFGSKDKSPNIKKHELISKAFQKRYEFNRGRFSLSLNSNNEDPVGMNLENSSATSGLSSSWARSLPHFVSRRNAIAGIVPFVPRHYSSASDVSHHMSIDSYNQPNLDSASLQASEEYVLRHQRRKTKRERMRLWKTNRWFPRTRRDSDTSLQSSMISAAAVAAISAAQNQDVKISRATSTGDLGNQVLPMNLVPPTAVPPVFVRQASTRRTIPREEFKPHFTHGMTDNSHLLKQTNTASSQNTNQRFTPNPSSVNVCNVDQRFTPSSMMVGFSNPMNGLMPSAMYGQGFDYLNAMSYGYMGGMYPGMNGIYGAYPQNAINPNFNYAAFGVMPYASPYGTYPSNTEIVNSPSLIPMNPRVESASETEYFPIVMSDSEFTDTGHRSYDEVMTTQRLLQERAQAQALAAAQVEPVQHKTVLEPQACAKTEFLKRIGDSCTVKLKNCRPPSRQDRATAHSEVPPPSPADSLKSDEDYEDDDVFECFVNEENETSLDCNLNEQTEETNLFQKLKSSIQNALPSNNCQEPAETLEMDSLEHISLNAEAALASNTLKEECVNESERETLINAKDGNENVSR</sequence>
<dbReference type="GO" id="GO:0030425">
    <property type="term" value="C:dendrite"/>
    <property type="evidence" value="ECO:0007669"/>
    <property type="project" value="TreeGrafter"/>
</dbReference>
<evidence type="ECO:0000313" key="14">
    <source>
        <dbReference type="EMBL" id="GIY42836.1"/>
    </source>
</evidence>
<dbReference type="PROSITE" id="PS50261">
    <property type="entry name" value="G_PROTEIN_RECEP_F2_4"/>
    <property type="match status" value="1"/>
</dbReference>
<evidence type="ECO:0000256" key="7">
    <source>
        <dbReference type="ARBA" id="ARBA00023157"/>
    </source>
</evidence>
<dbReference type="EMBL" id="BPLQ01009263">
    <property type="protein sequence ID" value="GIY42836.1"/>
    <property type="molecule type" value="Genomic_DNA"/>
</dbReference>
<keyword evidence="6 11" id="KW-0472">Membrane</keyword>
<dbReference type="GO" id="GO:0005886">
    <property type="term" value="C:plasma membrane"/>
    <property type="evidence" value="ECO:0007669"/>
    <property type="project" value="TreeGrafter"/>
</dbReference>
<keyword evidence="5 11" id="KW-1133">Transmembrane helix</keyword>
<name>A0AAV4TBW2_9ARAC</name>
<evidence type="ECO:0000259" key="13">
    <source>
        <dbReference type="PROSITE" id="PS50261"/>
    </source>
</evidence>
<keyword evidence="7" id="KW-1015">Disulfide bond</keyword>
<evidence type="ECO:0000256" key="9">
    <source>
        <dbReference type="PROSITE-ProRule" id="PRU00090"/>
    </source>
</evidence>
<reference evidence="14 15" key="1">
    <citation type="submission" date="2021-06" db="EMBL/GenBank/DDBJ databases">
        <title>Caerostris darwini draft genome.</title>
        <authorList>
            <person name="Kono N."/>
            <person name="Arakawa K."/>
        </authorList>
    </citation>
    <scope>NUCLEOTIDE SEQUENCE [LARGE SCALE GENOMIC DNA]</scope>
</reference>
<proteinExistence type="inferred from homology"/>
<organism evidence="14 15">
    <name type="scientific">Caerostris darwini</name>
    <dbReference type="NCBI Taxonomy" id="1538125"/>
    <lineage>
        <taxon>Eukaryota</taxon>
        <taxon>Metazoa</taxon>
        <taxon>Ecdysozoa</taxon>
        <taxon>Arthropoda</taxon>
        <taxon>Chelicerata</taxon>
        <taxon>Arachnida</taxon>
        <taxon>Araneae</taxon>
        <taxon>Araneomorphae</taxon>
        <taxon>Entelegynae</taxon>
        <taxon>Araneoidea</taxon>
        <taxon>Araneidae</taxon>
        <taxon>Caerostris</taxon>
    </lineage>
</organism>
<dbReference type="PROSITE" id="PS50038">
    <property type="entry name" value="FZ"/>
    <property type="match status" value="1"/>
</dbReference>
<dbReference type="InterPro" id="IPR000539">
    <property type="entry name" value="Frizzled/Smoothened_7TM"/>
</dbReference>
<comment type="similarity">
    <text evidence="2">Belongs to the G-protein coupled receptor Fz/Smo family.</text>
</comment>
<dbReference type="InterPro" id="IPR020067">
    <property type="entry name" value="Frizzled_dom"/>
</dbReference>
<evidence type="ECO:0000256" key="6">
    <source>
        <dbReference type="ARBA" id="ARBA00023136"/>
    </source>
</evidence>
<dbReference type="PRINTS" id="PR00489">
    <property type="entry name" value="FRIZZLED"/>
</dbReference>